<dbReference type="AlphaFoldDB" id="F8L784"/>
<proteinExistence type="predicted"/>
<dbReference type="HOGENOM" id="CLU_876877_0_0_0"/>
<accession>F8L784</accession>
<protein>
    <submittedName>
        <fullName evidence="2">Uncharacterized protein</fullName>
    </submittedName>
</protein>
<evidence type="ECO:0000256" key="1">
    <source>
        <dbReference type="SAM" id="Coils"/>
    </source>
</evidence>
<evidence type="ECO:0000313" key="3">
    <source>
        <dbReference type="Proteomes" id="UP000000496"/>
    </source>
</evidence>
<reference evidence="2 3" key="2">
    <citation type="journal article" date="2011" name="Mol. Biol. Evol.">
        <title>Unity in variety--the pan-genome of the Chlamydiae.</title>
        <authorList>
            <person name="Collingro A."/>
            <person name="Tischler P."/>
            <person name="Weinmaier T."/>
            <person name="Penz T."/>
            <person name="Heinz E."/>
            <person name="Brunham R.C."/>
            <person name="Read T.D."/>
            <person name="Bavoil P.M."/>
            <person name="Sachse K."/>
            <person name="Kahane S."/>
            <person name="Friedman M.G."/>
            <person name="Rattei T."/>
            <person name="Myers G.S."/>
            <person name="Horn M."/>
        </authorList>
    </citation>
    <scope>NUCLEOTIDE SEQUENCE [LARGE SCALE GENOMIC DNA]</scope>
    <source>
        <strain evidence="3">ATCC VR-1471 / Z</strain>
    </source>
</reference>
<dbReference type="EMBL" id="FR872582">
    <property type="protein sequence ID" value="CCB88599.1"/>
    <property type="molecule type" value="Genomic_DNA"/>
</dbReference>
<dbReference type="Proteomes" id="UP000000496">
    <property type="component" value="Chromosome gsn.131"/>
</dbReference>
<feature type="coiled-coil region" evidence="1">
    <location>
        <begin position="189"/>
        <end position="216"/>
    </location>
</feature>
<organism evidence="2 3">
    <name type="scientific">Simkania negevensis (strain ATCC VR-1471 / DSM 27360 / Z)</name>
    <dbReference type="NCBI Taxonomy" id="331113"/>
    <lineage>
        <taxon>Bacteria</taxon>
        <taxon>Pseudomonadati</taxon>
        <taxon>Chlamydiota</taxon>
        <taxon>Chlamydiia</taxon>
        <taxon>Parachlamydiales</taxon>
        <taxon>Simkaniaceae</taxon>
        <taxon>Simkania</taxon>
    </lineage>
</organism>
<name>F8L784_SIMNZ</name>
<reference key="1">
    <citation type="journal article" date="2011" name="Mol. Biol. Evol.">
        <title>Unity in variety -- the pan-genome of the Chlamydiae.</title>
        <authorList>
            <person name="Collingro A."/>
            <person name="Tischler P."/>
            <person name="Weinmaier T."/>
            <person name="Penz T."/>
            <person name="Heinz E."/>
            <person name="Brunham R.C."/>
            <person name="Read T.D."/>
            <person name="Bavoil P.M."/>
            <person name="Sachse K."/>
            <person name="Kahane S."/>
            <person name="Friedman M.G."/>
            <person name="Rattei T."/>
            <person name="Myers G.S.A."/>
            <person name="Horn M."/>
        </authorList>
    </citation>
    <scope>NUCLEOTIDE SEQUENCE</scope>
    <source>
        <strain>Z</strain>
    </source>
</reference>
<evidence type="ECO:0000313" key="2">
    <source>
        <dbReference type="EMBL" id="CCB88599.1"/>
    </source>
</evidence>
<dbReference type="KEGG" id="sng:SNE_A07220"/>
<dbReference type="RefSeq" id="WP_013943066.1">
    <property type="nucleotide sequence ID" value="NC_015713.1"/>
</dbReference>
<keyword evidence="1" id="KW-0175">Coiled coil</keyword>
<keyword evidence="3" id="KW-1185">Reference proteome</keyword>
<sequence length="317" mass="36358">MATIQRNYSDLIAKAEEAAVFNFNQFGSFWSGVDDKNPRAQDHLIDLLQTATTKLNTCIRLYRTWHTKESFEAKETLEHLQNVESLYKRTIETNCGRLYQFSRAALDLQPSDSLPALPICFQEAQENFQVLVEFLFREMDGEDIQTATERSSFGWREMVWQSVYPKYLGEILGAIDSLIHQEGFFTETNDVVEAKLFEIQERLKKAKDKKSLLEVETELKDLFALAFSKPPNGLGYGPGLNHRMKCLAKLEIPKRCEKFFAPLFQSIFAEQLKRIRQLVYSGIIPAFLMNTLKLAVDAASKPYLVKVGDFKAPDRST</sequence>
<gene>
    <name evidence="2" type="ordered locus">SNE_A07220</name>
</gene>